<dbReference type="EMBL" id="MNCJ02000331">
    <property type="protein sequence ID" value="KAF5758437.1"/>
    <property type="molecule type" value="Genomic_DNA"/>
</dbReference>
<evidence type="ECO:0000256" key="4">
    <source>
        <dbReference type="ARBA" id="ARBA00023121"/>
    </source>
</evidence>
<keyword evidence="3" id="KW-0445">Lipid transport</keyword>
<comment type="subcellular location">
    <subcellularLocation>
        <location evidence="1">Membrane</location>
    </subcellularLocation>
</comment>
<reference evidence="7 9" key="1">
    <citation type="journal article" date="2017" name="Nature">
        <title>The sunflower genome provides insights into oil metabolism, flowering and Asterid evolution.</title>
        <authorList>
            <person name="Badouin H."/>
            <person name="Gouzy J."/>
            <person name="Grassa C.J."/>
            <person name="Murat F."/>
            <person name="Staton S.E."/>
            <person name="Cottret L."/>
            <person name="Lelandais-Briere C."/>
            <person name="Owens G.L."/>
            <person name="Carrere S."/>
            <person name="Mayjonade B."/>
            <person name="Legrand L."/>
            <person name="Gill N."/>
            <person name="Kane N.C."/>
            <person name="Bowers J.E."/>
            <person name="Hubner S."/>
            <person name="Bellec A."/>
            <person name="Berard A."/>
            <person name="Berges H."/>
            <person name="Blanchet N."/>
            <person name="Boniface M.C."/>
            <person name="Brunel D."/>
            <person name="Catrice O."/>
            <person name="Chaidir N."/>
            <person name="Claudel C."/>
            <person name="Donnadieu C."/>
            <person name="Faraut T."/>
            <person name="Fievet G."/>
            <person name="Helmstetter N."/>
            <person name="King M."/>
            <person name="Knapp S.J."/>
            <person name="Lai Z."/>
            <person name="Le Paslier M.C."/>
            <person name="Lippi Y."/>
            <person name="Lorenzon L."/>
            <person name="Mandel J.R."/>
            <person name="Marage G."/>
            <person name="Marchand G."/>
            <person name="Marquand E."/>
            <person name="Bret-Mestries E."/>
            <person name="Morien E."/>
            <person name="Nambeesan S."/>
            <person name="Nguyen T."/>
            <person name="Pegot-Espagnet P."/>
            <person name="Pouilly N."/>
            <person name="Raftis F."/>
            <person name="Sallet E."/>
            <person name="Schiex T."/>
            <person name="Thomas J."/>
            <person name="Vandecasteele C."/>
            <person name="Vares D."/>
            <person name="Vear F."/>
            <person name="Vautrin S."/>
            <person name="Crespi M."/>
            <person name="Mangin B."/>
            <person name="Burke J.M."/>
            <person name="Salse J."/>
            <person name="Munos S."/>
            <person name="Vincourt P."/>
            <person name="Rieseberg L.H."/>
            <person name="Langlade N.B."/>
        </authorList>
    </citation>
    <scope>NUCLEOTIDE SEQUENCE [LARGE SCALE GENOMIC DNA]</scope>
    <source>
        <strain evidence="9">cv. SF193</strain>
        <tissue evidence="7">Leaves</tissue>
    </source>
</reference>
<keyword evidence="9" id="KW-1185">Reference proteome</keyword>
<evidence type="ECO:0000256" key="2">
    <source>
        <dbReference type="ARBA" id="ARBA00022448"/>
    </source>
</evidence>
<keyword evidence="5" id="KW-0472">Membrane</keyword>
<dbReference type="GO" id="GO:0008289">
    <property type="term" value="F:lipid binding"/>
    <property type="evidence" value="ECO:0007669"/>
    <property type="project" value="UniProtKB-KW"/>
</dbReference>
<sequence length="112" mass="12396">MLILQRSCPMLTRAASDLIKVNVEPILEQYRPMVLSSLSFSKFTLGTVAPQFTWLGVSIIEGADEGITMELEMNWDGNPSIILDIKTILGVGLPVQRRLGSKAGSRWACWCL</sequence>
<reference evidence="8" key="2">
    <citation type="submission" date="2017-02" db="EMBL/GenBank/DDBJ databases">
        <title>Sunflower complete genome.</title>
        <authorList>
            <person name="Langlade N."/>
            <person name="Munos S."/>
        </authorList>
    </citation>
    <scope>NUCLEOTIDE SEQUENCE [LARGE SCALE GENOMIC DNA]</scope>
    <source>
        <tissue evidence="8">Leaves</tissue>
    </source>
</reference>
<keyword evidence="2" id="KW-0813">Transport</keyword>
<dbReference type="EMBL" id="CM007905">
    <property type="protein sequence ID" value="OTF90722.1"/>
    <property type="molecule type" value="Genomic_DNA"/>
</dbReference>
<evidence type="ECO:0000256" key="3">
    <source>
        <dbReference type="ARBA" id="ARBA00023055"/>
    </source>
</evidence>
<evidence type="ECO:0000313" key="9">
    <source>
        <dbReference type="Proteomes" id="UP000215914"/>
    </source>
</evidence>
<dbReference type="Gramene" id="mRNA:HanXRQr2_Chr16g0729211">
    <property type="protein sequence ID" value="mRNA:HanXRQr2_Chr16g0729211"/>
    <property type="gene ID" value="HanXRQr2_Chr16g0729211"/>
</dbReference>
<dbReference type="InterPro" id="IPR045050">
    <property type="entry name" value="Synaptotagmin_plant"/>
</dbReference>
<evidence type="ECO:0000313" key="7">
    <source>
        <dbReference type="EMBL" id="KAF5758437.1"/>
    </source>
</evidence>
<protein>
    <submittedName>
        <fullName evidence="7">Synaptotagmin-like mitochondrial-lipid-binding domain-containing protein</fullName>
    </submittedName>
</protein>
<dbReference type="PROSITE" id="PS51847">
    <property type="entry name" value="SMP"/>
    <property type="match status" value="1"/>
</dbReference>
<dbReference type="GO" id="GO:0006869">
    <property type="term" value="P:lipid transport"/>
    <property type="evidence" value="ECO:0007669"/>
    <property type="project" value="UniProtKB-KW"/>
</dbReference>
<proteinExistence type="predicted"/>
<evidence type="ECO:0000256" key="1">
    <source>
        <dbReference type="ARBA" id="ARBA00004370"/>
    </source>
</evidence>
<name>A0A251RWU5_HELAN</name>
<evidence type="ECO:0000259" key="6">
    <source>
        <dbReference type="PROSITE" id="PS51847"/>
    </source>
</evidence>
<reference evidence="7" key="3">
    <citation type="submission" date="2020-06" db="EMBL/GenBank/DDBJ databases">
        <title>Helianthus annuus Genome sequencing and assembly Release 2.</title>
        <authorList>
            <person name="Gouzy J."/>
            <person name="Langlade N."/>
            <person name="Munos S."/>
        </authorList>
    </citation>
    <scope>NUCLEOTIDE SEQUENCE</scope>
    <source>
        <tissue evidence="7">Leaves</tissue>
    </source>
</reference>
<keyword evidence="4" id="KW-0446">Lipid-binding</keyword>
<dbReference type="Proteomes" id="UP000215914">
    <property type="component" value="Chromosome 16"/>
</dbReference>
<dbReference type="InterPro" id="IPR031468">
    <property type="entry name" value="SMP_LBD"/>
</dbReference>
<dbReference type="OMA" id="LMWILYQ"/>
<dbReference type="PANTHER" id="PTHR10774">
    <property type="entry name" value="EXTENDED SYNAPTOTAGMIN-RELATED"/>
    <property type="match status" value="1"/>
</dbReference>
<feature type="domain" description="SMP-LTD" evidence="6">
    <location>
        <begin position="1"/>
        <end position="112"/>
    </location>
</feature>
<accession>A0A251RWU5</accession>
<evidence type="ECO:0000256" key="5">
    <source>
        <dbReference type="ARBA" id="ARBA00023136"/>
    </source>
</evidence>
<dbReference type="PANTHER" id="PTHR10774:SF149">
    <property type="entry name" value="SYNAPTOTAGMIN-5"/>
    <property type="match status" value="1"/>
</dbReference>
<dbReference type="AlphaFoldDB" id="A0A251RWU5"/>
<dbReference type="GO" id="GO:0016020">
    <property type="term" value="C:membrane"/>
    <property type="evidence" value="ECO:0007669"/>
    <property type="project" value="UniProtKB-SubCell"/>
</dbReference>
<dbReference type="InParanoid" id="A0A251RWU5"/>
<gene>
    <name evidence="8" type="ORF">HannXRQ_Chr16g0502701</name>
    <name evidence="7" type="ORF">HanXRQr2_Chr16g0729211</name>
</gene>
<evidence type="ECO:0000313" key="8">
    <source>
        <dbReference type="EMBL" id="OTF90722.1"/>
    </source>
</evidence>
<organism evidence="8 9">
    <name type="scientific">Helianthus annuus</name>
    <name type="common">Common sunflower</name>
    <dbReference type="NCBI Taxonomy" id="4232"/>
    <lineage>
        <taxon>Eukaryota</taxon>
        <taxon>Viridiplantae</taxon>
        <taxon>Streptophyta</taxon>
        <taxon>Embryophyta</taxon>
        <taxon>Tracheophyta</taxon>
        <taxon>Spermatophyta</taxon>
        <taxon>Magnoliopsida</taxon>
        <taxon>eudicotyledons</taxon>
        <taxon>Gunneridae</taxon>
        <taxon>Pentapetalae</taxon>
        <taxon>asterids</taxon>
        <taxon>campanulids</taxon>
        <taxon>Asterales</taxon>
        <taxon>Asteraceae</taxon>
        <taxon>Asteroideae</taxon>
        <taxon>Heliantheae alliance</taxon>
        <taxon>Heliantheae</taxon>
        <taxon>Helianthus</taxon>
    </lineage>
</organism>